<sequence length="491" mass="57620">MTLINKIFEETLKKITPTQREISLVNKITSKLKDLLDKKAKALNITYTVIEPQGSTGIKQTQLRDDFDVDLFVGLDFNEYRPKYHGLSKNKLRKVTKKLFLDLCNNWIIKSLSLREFNNPRLLYAEHPYVTVDYNIDNIIIKIDIVLYFELDLEIIKKSGPVTAVDRSPWHGRFVRDELTKAQKNDVRILKQFFKSCHCYGDKSAVGKIGFIGYSAELLIYYLGNILNVFKHFNELKKKPFDFYSRSVKELKKITHFKGDCLIIIDPIDKNRNVASAISDKAYKYCNQKVFEFLQTPNTNFFKLKPIPEKNLANKEDPILSNLYIIELKNENSKIHYTINRDKLYSLGESIKDNGEKEFSHAERFGKIIFEVYFEDVRNEYNIALYCEKPDISKTYIRKGPPITEHFHATNFKKKNSEWFEEKNYLWVKTEREFDNFLKFLTKFSNSKIPDNFKVLNISNISNVKTTSGKKSLTVLTEMVLPFITKKWEVQ</sequence>
<dbReference type="SUPFAM" id="SSF81301">
    <property type="entry name" value="Nucleotidyltransferase"/>
    <property type="match status" value="1"/>
</dbReference>
<dbReference type="InterPro" id="IPR043519">
    <property type="entry name" value="NT_sf"/>
</dbReference>
<dbReference type="Gene3D" id="3.30.460.10">
    <property type="entry name" value="Beta Polymerase, domain 2"/>
    <property type="match status" value="1"/>
</dbReference>
<evidence type="ECO:0000313" key="5">
    <source>
        <dbReference type="EMBL" id="KKN22826.1"/>
    </source>
</evidence>
<comment type="caution">
    <text evidence="5">The sequence shown here is derived from an EMBL/GenBank/DDBJ whole genome shotgun (WGS) entry which is preliminary data.</text>
</comment>
<dbReference type="SUPFAM" id="SSF81631">
    <property type="entry name" value="PAP/OAS1 substrate-binding domain"/>
    <property type="match status" value="1"/>
</dbReference>
<dbReference type="PANTHER" id="PTHR39643:SF1">
    <property type="entry name" value="CCA-ADDING ENZYME"/>
    <property type="match status" value="1"/>
</dbReference>
<dbReference type="PANTHER" id="PTHR39643">
    <property type="entry name" value="CCA-ADDING ENZYME"/>
    <property type="match status" value="1"/>
</dbReference>
<dbReference type="Gene3D" id="1.10.1410.30">
    <property type="entry name" value="CCA tRNA nucleotidyltransferase, domain 2"/>
    <property type="match status" value="1"/>
</dbReference>
<dbReference type="GO" id="GO:0003723">
    <property type="term" value="F:RNA binding"/>
    <property type="evidence" value="ECO:0007669"/>
    <property type="project" value="InterPro"/>
</dbReference>
<dbReference type="InterPro" id="IPR011068">
    <property type="entry name" value="NuclTrfase_I-like_C"/>
</dbReference>
<dbReference type="SUPFAM" id="SSF55003">
    <property type="entry name" value="PAP/Archaeal CCA-adding enzyme, C-terminal domain"/>
    <property type="match status" value="1"/>
</dbReference>
<evidence type="ECO:0000256" key="2">
    <source>
        <dbReference type="ARBA" id="ARBA00022741"/>
    </source>
</evidence>
<accession>A0A0F9RCJ7</accession>
<proteinExistence type="predicted"/>
<evidence type="ECO:0000256" key="1">
    <source>
        <dbReference type="ARBA" id="ARBA00022679"/>
    </source>
</evidence>
<protein>
    <recommendedName>
        <fullName evidence="4">tRNA nucleotidyltransferase substrate binding domain-containing protein</fullName>
    </recommendedName>
</protein>
<dbReference type="InterPro" id="IPR015329">
    <property type="entry name" value="tRNA_NucTransf2"/>
</dbReference>
<dbReference type="InterPro" id="IPR042090">
    <property type="entry name" value="CCA_tRNA_nucleotrans_2"/>
</dbReference>
<gene>
    <name evidence="5" type="ORF">LCGC14_0911210</name>
</gene>
<dbReference type="AlphaFoldDB" id="A0A0F9RCJ7"/>
<evidence type="ECO:0000259" key="4">
    <source>
        <dbReference type="Pfam" id="PF09249"/>
    </source>
</evidence>
<organism evidence="5">
    <name type="scientific">marine sediment metagenome</name>
    <dbReference type="NCBI Taxonomy" id="412755"/>
    <lineage>
        <taxon>unclassified sequences</taxon>
        <taxon>metagenomes</taxon>
        <taxon>ecological metagenomes</taxon>
    </lineage>
</organism>
<evidence type="ECO:0000256" key="3">
    <source>
        <dbReference type="ARBA" id="ARBA00022840"/>
    </source>
</evidence>
<dbReference type="Pfam" id="PF09249">
    <property type="entry name" value="tRNA_NucTransf2"/>
    <property type="match status" value="1"/>
</dbReference>
<name>A0A0F9RCJ7_9ZZZZ</name>
<reference evidence="5" key="1">
    <citation type="journal article" date="2015" name="Nature">
        <title>Complex archaea that bridge the gap between prokaryotes and eukaryotes.</title>
        <authorList>
            <person name="Spang A."/>
            <person name="Saw J.H."/>
            <person name="Jorgensen S.L."/>
            <person name="Zaremba-Niedzwiedzka K."/>
            <person name="Martijn J."/>
            <person name="Lind A.E."/>
            <person name="van Eijk R."/>
            <person name="Schleper C."/>
            <person name="Guy L."/>
            <person name="Ettema T.J."/>
        </authorList>
    </citation>
    <scope>NUCLEOTIDE SEQUENCE</scope>
</reference>
<dbReference type="GO" id="GO:0004810">
    <property type="term" value="F:CCA tRNA nucleotidyltransferase activity"/>
    <property type="evidence" value="ECO:0007669"/>
    <property type="project" value="InterPro"/>
</dbReference>
<keyword evidence="2" id="KW-0547">Nucleotide-binding</keyword>
<dbReference type="EMBL" id="LAZR01003027">
    <property type="protein sequence ID" value="KKN22826.1"/>
    <property type="molecule type" value="Genomic_DNA"/>
</dbReference>
<keyword evidence="3" id="KW-0067">ATP-binding</keyword>
<dbReference type="InterPro" id="IPR008229">
    <property type="entry name" value="CCA-adding_arc"/>
</dbReference>
<dbReference type="GO" id="GO:0005524">
    <property type="term" value="F:ATP binding"/>
    <property type="evidence" value="ECO:0007669"/>
    <property type="project" value="UniProtKB-KW"/>
</dbReference>
<dbReference type="GO" id="GO:0001680">
    <property type="term" value="P:tRNA 3'-terminal CCA addition"/>
    <property type="evidence" value="ECO:0007669"/>
    <property type="project" value="InterPro"/>
</dbReference>
<keyword evidence="1" id="KW-0808">Transferase</keyword>
<feature type="domain" description="tRNA nucleotidyltransferase substrate binding" evidence="4">
    <location>
        <begin position="185"/>
        <end position="303"/>
    </location>
</feature>